<organism evidence="7 8">
    <name type="scientific">Selenomonas ruminis</name>
    <dbReference type="NCBI Taxonomy" id="2593411"/>
    <lineage>
        <taxon>Bacteria</taxon>
        <taxon>Bacillati</taxon>
        <taxon>Bacillota</taxon>
        <taxon>Negativicutes</taxon>
        <taxon>Selenomonadales</taxon>
        <taxon>Selenomonadaceae</taxon>
        <taxon>Selenomonas</taxon>
    </lineage>
</organism>
<evidence type="ECO:0000256" key="4">
    <source>
        <dbReference type="ARBA" id="ARBA00022679"/>
    </source>
</evidence>
<evidence type="ECO:0000256" key="3">
    <source>
        <dbReference type="ARBA" id="ARBA00022603"/>
    </source>
</evidence>
<keyword evidence="4 7" id="KW-0808">Transferase</keyword>
<evidence type="ECO:0000256" key="2">
    <source>
        <dbReference type="ARBA" id="ARBA00022573"/>
    </source>
</evidence>
<protein>
    <submittedName>
        <fullName evidence="7">Precorrin-6y C5,15-methyltransferase (Decarboxylating) subunit CbiE</fullName>
    </submittedName>
</protein>
<dbReference type="InterPro" id="IPR050714">
    <property type="entry name" value="Cobalamin_biosynth_MTase"/>
</dbReference>
<keyword evidence="3 7" id="KW-0489">Methyltransferase</keyword>
<evidence type="ECO:0000256" key="5">
    <source>
        <dbReference type="ARBA" id="ARBA00022691"/>
    </source>
</evidence>
<proteinExistence type="predicted"/>
<dbReference type="SUPFAM" id="SSF53790">
    <property type="entry name" value="Tetrapyrrole methylase"/>
    <property type="match status" value="1"/>
</dbReference>
<dbReference type="InterPro" id="IPR012818">
    <property type="entry name" value="CbiE"/>
</dbReference>
<dbReference type="GO" id="GO:0009236">
    <property type="term" value="P:cobalamin biosynthetic process"/>
    <property type="evidence" value="ECO:0007669"/>
    <property type="project" value="UniProtKB-UniPathway"/>
</dbReference>
<dbReference type="UniPathway" id="UPA00148"/>
<evidence type="ECO:0000313" key="7">
    <source>
        <dbReference type="EMBL" id="TYZ21683.1"/>
    </source>
</evidence>
<dbReference type="InterPro" id="IPR000878">
    <property type="entry name" value="4pyrrol_Mease"/>
</dbReference>
<dbReference type="GO" id="GO:0008276">
    <property type="term" value="F:protein methyltransferase activity"/>
    <property type="evidence" value="ECO:0007669"/>
    <property type="project" value="InterPro"/>
</dbReference>
<keyword evidence="5" id="KW-0949">S-adenosyl-L-methionine</keyword>
<dbReference type="RefSeq" id="WP_149171810.1">
    <property type="nucleotide sequence ID" value="NZ_VTOY01000008.1"/>
</dbReference>
<dbReference type="AlphaFoldDB" id="A0A5D6VZY8"/>
<dbReference type="PANTHER" id="PTHR43182">
    <property type="entry name" value="COBALT-PRECORRIN-6B C(15)-METHYLTRANSFERASE (DECARBOXYLATING)"/>
    <property type="match status" value="1"/>
</dbReference>
<dbReference type="Proteomes" id="UP000323646">
    <property type="component" value="Unassembled WGS sequence"/>
</dbReference>
<dbReference type="Gene3D" id="3.40.1010.10">
    <property type="entry name" value="Cobalt-precorrin-4 Transmethylase, Domain 1"/>
    <property type="match status" value="1"/>
</dbReference>
<dbReference type="PANTHER" id="PTHR43182:SF1">
    <property type="entry name" value="COBALT-PRECORRIN-7 C(5)-METHYLTRANSFERASE"/>
    <property type="match status" value="1"/>
</dbReference>
<keyword evidence="8" id="KW-1185">Reference proteome</keyword>
<accession>A0A5D6VZY8</accession>
<evidence type="ECO:0000313" key="8">
    <source>
        <dbReference type="Proteomes" id="UP000323646"/>
    </source>
</evidence>
<dbReference type="EMBL" id="VTOY01000008">
    <property type="protein sequence ID" value="TYZ21683.1"/>
    <property type="molecule type" value="Genomic_DNA"/>
</dbReference>
<dbReference type="InterPro" id="IPR014777">
    <property type="entry name" value="4pyrrole_Mease_sub1"/>
</dbReference>
<dbReference type="Pfam" id="PF00590">
    <property type="entry name" value="TP_methylase"/>
    <property type="match status" value="1"/>
</dbReference>
<dbReference type="Gene3D" id="3.30.950.10">
    <property type="entry name" value="Methyltransferase, Cobalt-precorrin-4 Transmethylase, Domain 2"/>
    <property type="match status" value="1"/>
</dbReference>
<feature type="domain" description="Tetrapyrrole methylase" evidence="6">
    <location>
        <begin position="9"/>
        <end position="201"/>
    </location>
</feature>
<evidence type="ECO:0000259" key="6">
    <source>
        <dbReference type="Pfam" id="PF00590"/>
    </source>
</evidence>
<dbReference type="OrthoDB" id="9780707at2"/>
<dbReference type="CDD" id="cd11644">
    <property type="entry name" value="Precorrin-6Y-MT"/>
    <property type="match status" value="1"/>
</dbReference>
<dbReference type="GO" id="GO:0032259">
    <property type="term" value="P:methylation"/>
    <property type="evidence" value="ECO:0007669"/>
    <property type="project" value="UniProtKB-KW"/>
</dbReference>
<comment type="caution">
    <text evidence="7">The sequence shown here is derived from an EMBL/GenBank/DDBJ whole genome shotgun (WGS) entry which is preliminary data.</text>
</comment>
<comment type="pathway">
    <text evidence="1">Cofactor biosynthesis; adenosylcobalamin biosynthesis.</text>
</comment>
<name>A0A5D6VZY8_9FIRM</name>
<reference evidence="7 8" key="1">
    <citation type="submission" date="2019-08" db="EMBL/GenBank/DDBJ databases">
        <title>Selenomonas sp. mPRGC5 and Selenomonas sp. mPRGC8 isolated from ruminal fluid of dairy goat (Capra hircus).</title>
        <authorList>
            <person name="Poothong S."/>
            <person name="Nuengjamnong C."/>
            <person name="Tanasupawat S."/>
        </authorList>
    </citation>
    <scope>NUCLEOTIDE SEQUENCE [LARGE SCALE GENOMIC DNA]</scope>
    <source>
        <strain evidence="8">mPRGC5</strain>
    </source>
</reference>
<dbReference type="InterPro" id="IPR014776">
    <property type="entry name" value="4pyrrole_Mease_sub2"/>
</dbReference>
<dbReference type="InterPro" id="IPR035996">
    <property type="entry name" value="4pyrrol_Methylase_sf"/>
</dbReference>
<gene>
    <name evidence="7" type="primary">cbiE</name>
    <name evidence="7" type="ORF">FZ040_09800</name>
</gene>
<sequence length="217" mass="23544">MEDTRITHKIIVAGIGPGNPDYMVPMARKAIETARALVGGRRALAQFAASDESAQHTMAVTRDIAAVMTFIQTELNAHDVVVMVSGDPGYYSLLDAIKREFPAGCITVIPGISAMQLAFARLALPWHDARLVSFHGREPSREAIAYRDGAVLGMLTDAKFTSRTIPVILQEAGWPADAKLHICTRLSYDDEKVATIQLKDAAVYPEAKNGILIAEGR</sequence>
<evidence type="ECO:0000256" key="1">
    <source>
        <dbReference type="ARBA" id="ARBA00004953"/>
    </source>
</evidence>
<dbReference type="NCBIfam" id="TIGR02467">
    <property type="entry name" value="CbiE"/>
    <property type="match status" value="1"/>
</dbReference>
<keyword evidence="2" id="KW-0169">Cobalamin biosynthesis</keyword>